<sequence length="967" mass="108139">MNRHEKSTYLVFRDGRDPEKLKLGNLVISPKNPLDDDHYTCPYNLSDLHQWTDNPQTQSCLSITVQDSRARQASLNAACCIEAARGSVDTSYIHIEGSNARRFQIEHTTEFLNRMIMSSPGAKAWLNSRITVAKHMYYLNQLKFGSSRRPQIWMVTGVQLLSDVTVRYRRESSSSRDLNFRVPPPEAGTLAANFILANDNMAIGGASLSLSTSSANDVAYSHVDERVWAAQFRRLNVDFRKEGAAFDRRISLKDLLDLGHLGIRGAVTQGVDEASQITGVDEDDANERSVGIEETDKELFKKILSASASGKRALLIGGAESNLKGVRNDLRGMSDLLLDLGFDVSLCFEKMATRDGILRSWAQLIQKTRNGDTVVVYYSGHGGISKPNRSDADRNIQYILPIDIVESTKDDFRGILDVELSYLVSCLTDRTHNVTIVLDCCHSERAVRAGIAGLPLTGVRAWSPVSRKEIESHMHRVTESGVLEKLKYREANPYSVRIAAAEDNQYAYEDTERRQPETQDTASYEEEFAMGRLTRELVMVIRKIGDDITSWDAVLSQLRDKLYDAGDKSQRPQIEGPKMRILFSLERLAYYGQLGVKSTLGRKDKLISAAYHKDEASLMGGRLVGIREGDQYAIMPSTANSVDEAKKIAVAEVKAVYTTSCEVRLKFVNGFGEVKQGATAFPVRCFRPEYGVQISVNNAFIDSLLRAQIDSAMFVHVANLGDGDEGGYVPFATVKEEGGKLVLLHQHNDPIFAYPAHTEAEYGDAVDNVVYQLQKLARAHQVLNMVPGEMYDLDVSQVSIEVGRVERKRRRPFSDGEMSFNEGDLAYLEIRNGSNTSIFAHVFLVTSMGTINWLSNGSPSGEELHRNGRPYIPGQPAFGARRILSGWRFNWPTSIPRRGPLKEAFVVILTSEKADLGFLETEYRKGARAKVGAREWDENEQIAEVCVDDDFFFSVRRIDFDLVPRLK</sequence>
<keyword evidence="7" id="KW-1185">Reference proteome</keyword>
<gene>
    <name evidence="6" type="ORF">VM1G_07442</name>
</gene>
<dbReference type="GO" id="GO:0006915">
    <property type="term" value="P:apoptotic process"/>
    <property type="evidence" value="ECO:0007669"/>
    <property type="project" value="UniProtKB-KW"/>
</dbReference>
<dbReference type="Proteomes" id="UP000078559">
    <property type="component" value="Chromosome 8"/>
</dbReference>
<evidence type="ECO:0000256" key="3">
    <source>
        <dbReference type="ARBA" id="ARBA00022807"/>
    </source>
</evidence>
<evidence type="ECO:0000313" key="6">
    <source>
        <dbReference type="EMBL" id="KUI72445.1"/>
    </source>
</evidence>
<keyword evidence="2" id="KW-0053">Apoptosis</keyword>
<dbReference type="InterPro" id="IPR029030">
    <property type="entry name" value="Caspase-like_dom_sf"/>
</dbReference>
<proteinExistence type="inferred from homology"/>
<evidence type="ECO:0000256" key="2">
    <source>
        <dbReference type="ARBA" id="ARBA00022703"/>
    </source>
</evidence>
<dbReference type="OrthoDB" id="3223806at2759"/>
<dbReference type="InterPro" id="IPR011600">
    <property type="entry name" value="Pept_C14_caspase"/>
</dbReference>
<organism evidence="6 7">
    <name type="scientific">Cytospora mali</name>
    <name type="common">Apple Valsa canker fungus</name>
    <name type="synonym">Valsa mali</name>
    <dbReference type="NCBI Taxonomy" id="578113"/>
    <lineage>
        <taxon>Eukaryota</taxon>
        <taxon>Fungi</taxon>
        <taxon>Dikarya</taxon>
        <taxon>Ascomycota</taxon>
        <taxon>Pezizomycotina</taxon>
        <taxon>Sordariomycetes</taxon>
        <taxon>Sordariomycetidae</taxon>
        <taxon>Diaporthales</taxon>
        <taxon>Cytosporaceae</taxon>
        <taxon>Cytospora</taxon>
    </lineage>
</organism>
<evidence type="ECO:0000313" key="7">
    <source>
        <dbReference type="Proteomes" id="UP000078559"/>
    </source>
</evidence>
<dbReference type="SUPFAM" id="SSF52129">
    <property type="entry name" value="Caspase-like"/>
    <property type="match status" value="1"/>
</dbReference>
<dbReference type="AlphaFoldDB" id="A0A194W8P2"/>
<feature type="domain" description="Peptidase C14 caspase" evidence="5">
    <location>
        <begin position="311"/>
        <end position="576"/>
    </location>
</feature>
<name>A0A194W8P2_CYTMA</name>
<dbReference type="InterPro" id="IPR050452">
    <property type="entry name" value="Metacaspase"/>
</dbReference>
<keyword evidence="3" id="KW-0645">Protease</keyword>
<evidence type="ECO:0000259" key="5">
    <source>
        <dbReference type="Pfam" id="PF00656"/>
    </source>
</evidence>
<accession>A0A194W8P2</accession>
<dbReference type="EMBL" id="CM003105">
    <property type="protein sequence ID" value="KUI72445.1"/>
    <property type="molecule type" value="Genomic_DNA"/>
</dbReference>
<keyword evidence="3" id="KW-0378">Hydrolase</keyword>
<dbReference type="PANTHER" id="PTHR48104">
    <property type="entry name" value="METACASPASE-4"/>
    <property type="match status" value="1"/>
</dbReference>
<comment type="similarity">
    <text evidence="1">Belongs to the peptidase C14B family.</text>
</comment>
<dbReference type="Gene3D" id="3.40.50.1460">
    <property type="match status" value="1"/>
</dbReference>
<keyword evidence="3" id="KW-0788">Thiol protease</keyword>
<dbReference type="Pfam" id="PF00656">
    <property type="entry name" value="Peptidase_C14"/>
    <property type="match status" value="1"/>
</dbReference>
<protein>
    <submittedName>
        <fullName evidence="6">Metacaspase-1</fullName>
    </submittedName>
</protein>
<keyword evidence="4" id="KW-0865">Zymogen</keyword>
<evidence type="ECO:0000256" key="4">
    <source>
        <dbReference type="ARBA" id="ARBA00023145"/>
    </source>
</evidence>
<dbReference type="PANTHER" id="PTHR48104:SF30">
    <property type="entry name" value="METACASPASE-1"/>
    <property type="match status" value="1"/>
</dbReference>
<dbReference type="GO" id="GO:0004197">
    <property type="term" value="F:cysteine-type endopeptidase activity"/>
    <property type="evidence" value="ECO:0007669"/>
    <property type="project" value="InterPro"/>
</dbReference>
<dbReference type="GO" id="GO:0005737">
    <property type="term" value="C:cytoplasm"/>
    <property type="evidence" value="ECO:0007669"/>
    <property type="project" value="TreeGrafter"/>
</dbReference>
<evidence type="ECO:0000256" key="1">
    <source>
        <dbReference type="ARBA" id="ARBA00009005"/>
    </source>
</evidence>
<reference evidence="6" key="1">
    <citation type="submission" date="2014-12" db="EMBL/GenBank/DDBJ databases">
        <title>Genome Sequence of Valsa Canker Pathogens Uncovers a Specific Adaption of Colonization on Woody Bark.</title>
        <authorList>
            <person name="Yin Z."/>
            <person name="Liu H."/>
            <person name="Gao X."/>
            <person name="Li Z."/>
            <person name="Song N."/>
            <person name="Ke X."/>
            <person name="Dai Q."/>
            <person name="Wu Y."/>
            <person name="Sun Y."/>
            <person name="Xu J.-R."/>
            <person name="Kang Z.K."/>
            <person name="Wang L."/>
            <person name="Huang L."/>
        </authorList>
    </citation>
    <scope>NUCLEOTIDE SEQUENCE [LARGE SCALE GENOMIC DNA]</scope>
    <source>
        <strain evidence="6">03-8</strain>
    </source>
</reference>
<dbReference type="GO" id="GO:0006508">
    <property type="term" value="P:proteolysis"/>
    <property type="evidence" value="ECO:0007669"/>
    <property type="project" value="InterPro"/>
</dbReference>